<dbReference type="GO" id="GO:0071897">
    <property type="term" value="P:DNA biosynthetic process"/>
    <property type="evidence" value="ECO:0007669"/>
    <property type="project" value="UniProtKB-ARBA"/>
</dbReference>
<evidence type="ECO:0000256" key="1">
    <source>
        <dbReference type="SAM" id="MobiDB-lite"/>
    </source>
</evidence>
<organism evidence="3 4">
    <name type="scientific">Frankliniella fusca</name>
    <dbReference type="NCBI Taxonomy" id="407009"/>
    <lineage>
        <taxon>Eukaryota</taxon>
        <taxon>Metazoa</taxon>
        <taxon>Ecdysozoa</taxon>
        <taxon>Arthropoda</taxon>
        <taxon>Hexapoda</taxon>
        <taxon>Insecta</taxon>
        <taxon>Pterygota</taxon>
        <taxon>Neoptera</taxon>
        <taxon>Paraneoptera</taxon>
        <taxon>Thysanoptera</taxon>
        <taxon>Terebrantia</taxon>
        <taxon>Thripoidea</taxon>
        <taxon>Thripidae</taxon>
        <taxon>Frankliniella</taxon>
    </lineage>
</organism>
<comment type="caution">
    <text evidence="3">The sequence shown here is derived from an EMBL/GenBank/DDBJ whole genome shotgun (WGS) entry which is preliminary data.</text>
</comment>
<dbReference type="PANTHER" id="PTHR47027:SF20">
    <property type="entry name" value="REVERSE TRANSCRIPTASE-LIKE PROTEIN WITH RNA-DIRECTED DNA POLYMERASE DOMAIN"/>
    <property type="match status" value="1"/>
</dbReference>
<evidence type="ECO:0000313" key="4">
    <source>
        <dbReference type="Proteomes" id="UP001219518"/>
    </source>
</evidence>
<sequence>MLIVKLMDRSCSRILKEPSDQEQYIPNCPNEIVIELIRSRFCNQVTTTTNHFFLFCNASGAVNLLEYDETSQTNIKEMIAEAVGDDEDLKIYSFVNGGAHGQLPPVTSQLDHVLGNYHRLARVRADFVDIHRAADHKLVVASLSAPRPEDLPCQANPPPPPPPGEGFAASANPHDVWDTDALARSPALQDRYASTVAAAVSTVGARGGDLSWPQLSAALTTAANAVLRPPASPLTPRRRAAANQYRAALHAAHHAPGDRHAAYRLQAAVRARRAAVRQHKADKLRLRLSTIQGARPVRRMHLLYRFLRRSRRTLLARGAGVTIRAWEAEVQRQAEGEQPQRLPEEDAPVDYAPTAAQLRACAQRLSARTAPGPDGLPGELFKYAPPIFFQHLEALVRRHWTECSFPVAWITSLQHPVPKIPRPREVDDFRTLSLCAAVYKIVALHLLDILQTVVPALPYYQAGFQAGRSTYGHIFLVRRLLDAFWQVGTPVHLLALDIKAAFPSVSKASVVQALQEAAVPPSLINRVVALALRDRTYVRWGAAATSIVLRGRGVRQGCGVSPFLFLLVLHMVVRRVVAPLPRFSLDFEAPGMVPILCAYADDVLVLSDRLEDVCEFLAAFRAGLAAVGLELNLRKSEYLVRSPVPDPLPLPRPAWLAGMEVPQVSQLVYLGALITTTLSRQPGVYHRVRRAQRSLAGLLPALRAQALPVAALDELHRTVLRPAIDYELGTASETQRTRASLRRNDGLLLGALRATARPARPGDQPPLRLQSAAASVRAARIRFRGHIARRPPGHPLRRALAFTAPGRLKQGRPCFDFPRSLQESLARLPPPPAGWEALLLDKVALAAYLRDAAPLRESSDEEAPPDAPRHLLYRQGDSGSSSDSD</sequence>
<dbReference type="CDD" id="cd01650">
    <property type="entry name" value="RT_nLTR_like"/>
    <property type="match status" value="1"/>
</dbReference>
<gene>
    <name evidence="3" type="ORF">KUF71_003807</name>
</gene>
<protein>
    <submittedName>
        <fullName evidence="3">Transposon TX1 uncharacterized 149 kDa protein</fullName>
    </submittedName>
</protein>
<dbReference type="SUPFAM" id="SSF56672">
    <property type="entry name" value="DNA/RNA polymerases"/>
    <property type="match status" value="1"/>
</dbReference>
<dbReference type="PROSITE" id="PS50878">
    <property type="entry name" value="RT_POL"/>
    <property type="match status" value="1"/>
</dbReference>
<dbReference type="Pfam" id="PF00078">
    <property type="entry name" value="RVT_1"/>
    <property type="match status" value="1"/>
</dbReference>
<dbReference type="InterPro" id="IPR043128">
    <property type="entry name" value="Rev_trsase/Diguanyl_cyclase"/>
</dbReference>
<dbReference type="PANTHER" id="PTHR47027">
    <property type="entry name" value="REVERSE TRANSCRIPTASE DOMAIN-CONTAINING PROTEIN"/>
    <property type="match status" value="1"/>
</dbReference>
<feature type="compositionally biased region" description="Low complexity" evidence="1">
    <location>
        <begin position="876"/>
        <end position="885"/>
    </location>
</feature>
<feature type="compositionally biased region" description="Pro residues" evidence="1">
    <location>
        <begin position="155"/>
        <end position="164"/>
    </location>
</feature>
<reference evidence="3" key="2">
    <citation type="journal article" date="2023" name="BMC Genomics">
        <title>Pest status, molecular evolution, and epigenetic factors derived from the genome assembly of Frankliniella fusca, a thysanopteran phytovirus vector.</title>
        <authorList>
            <person name="Catto M.A."/>
            <person name="Labadie P.E."/>
            <person name="Jacobson A.L."/>
            <person name="Kennedy G.G."/>
            <person name="Srinivasan R."/>
            <person name="Hunt B.G."/>
        </authorList>
    </citation>
    <scope>NUCLEOTIDE SEQUENCE</scope>
    <source>
        <strain evidence="3">PL_HMW_Pooled</strain>
    </source>
</reference>
<name>A0AAE1GUV9_9NEOP</name>
<dbReference type="Gene3D" id="3.30.70.270">
    <property type="match status" value="1"/>
</dbReference>
<evidence type="ECO:0000259" key="2">
    <source>
        <dbReference type="PROSITE" id="PS50878"/>
    </source>
</evidence>
<dbReference type="AlphaFoldDB" id="A0AAE1GUV9"/>
<evidence type="ECO:0000313" key="3">
    <source>
        <dbReference type="EMBL" id="KAK3909208.1"/>
    </source>
</evidence>
<reference evidence="3" key="1">
    <citation type="submission" date="2021-07" db="EMBL/GenBank/DDBJ databases">
        <authorList>
            <person name="Catto M.A."/>
            <person name="Jacobson A."/>
            <person name="Kennedy G."/>
            <person name="Labadie P."/>
            <person name="Hunt B.G."/>
            <person name="Srinivasan R."/>
        </authorList>
    </citation>
    <scope>NUCLEOTIDE SEQUENCE</scope>
    <source>
        <strain evidence="3">PL_HMW_Pooled</strain>
        <tissue evidence="3">Head</tissue>
    </source>
</reference>
<dbReference type="InterPro" id="IPR000477">
    <property type="entry name" value="RT_dom"/>
</dbReference>
<feature type="region of interest" description="Disordered" evidence="1">
    <location>
        <begin position="147"/>
        <end position="171"/>
    </location>
</feature>
<feature type="domain" description="Reverse transcriptase" evidence="2">
    <location>
        <begin position="401"/>
        <end position="674"/>
    </location>
</feature>
<dbReference type="Proteomes" id="UP001219518">
    <property type="component" value="Unassembled WGS sequence"/>
</dbReference>
<feature type="region of interest" description="Disordered" evidence="1">
    <location>
        <begin position="854"/>
        <end position="885"/>
    </location>
</feature>
<accession>A0AAE1GUV9</accession>
<dbReference type="InterPro" id="IPR043502">
    <property type="entry name" value="DNA/RNA_pol_sf"/>
</dbReference>
<proteinExistence type="predicted"/>
<keyword evidence="4" id="KW-1185">Reference proteome</keyword>
<dbReference type="EMBL" id="JAHWGI010000085">
    <property type="protein sequence ID" value="KAK3909208.1"/>
    <property type="molecule type" value="Genomic_DNA"/>
</dbReference>